<comment type="caution">
    <text evidence="1">The sequence shown here is derived from an EMBL/GenBank/DDBJ whole genome shotgun (WGS) entry which is preliminary data.</text>
</comment>
<keyword evidence="2" id="KW-1185">Reference proteome</keyword>
<dbReference type="Proteomes" id="UP000611723">
    <property type="component" value="Unassembled WGS sequence"/>
</dbReference>
<proteinExistence type="predicted"/>
<evidence type="ECO:0000313" key="2">
    <source>
        <dbReference type="Proteomes" id="UP000611723"/>
    </source>
</evidence>
<protein>
    <submittedName>
        <fullName evidence="1">Uncharacterized protein</fullName>
    </submittedName>
</protein>
<dbReference type="EMBL" id="JAEQBW010000002">
    <property type="protein sequence ID" value="MBK6264585.1"/>
    <property type="molecule type" value="Genomic_DNA"/>
</dbReference>
<dbReference type="AlphaFoldDB" id="A0A934WXB8"/>
<dbReference type="RefSeq" id="WP_201430275.1">
    <property type="nucleotide sequence ID" value="NZ_JAEQBW010000002.1"/>
</dbReference>
<name>A0A934WXB8_9BACT</name>
<organism evidence="1 2">
    <name type="scientific">Marivirga aurantiaca</name>
    <dbReference type="NCBI Taxonomy" id="2802615"/>
    <lineage>
        <taxon>Bacteria</taxon>
        <taxon>Pseudomonadati</taxon>
        <taxon>Bacteroidota</taxon>
        <taxon>Cytophagia</taxon>
        <taxon>Cytophagales</taxon>
        <taxon>Marivirgaceae</taxon>
        <taxon>Marivirga</taxon>
    </lineage>
</organism>
<evidence type="ECO:0000313" key="1">
    <source>
        <dbReference type="EMBL" id="MBK6264585.1"/>
    </source>
</evidence>
<gene>
    <name evidence="1" type="ORF">JKA74_06000</name>
</gene>
<accession>A0A934WXB8</accession>
<sequence>MSSKYWYYFMYVRGEVDEDGFVEFSVRSFLFFIVQKDGERAPKNLLVQISRNVN</sequence>
<reference evidence="1" key="1">
    <citation type="submission" date="2021-01" db="EMBL/GenBank/DDBJ databases">
        <title>Marivirga aurantiaca sp. nov., isolated from intertidal surface sediments.</title>
        <authorList>
            <person name="Zhang M."/>
        </authorList>
    </citation>
    <scope>NUCLEOTIDE SEQUENCE</scope>
    <source>
        <strain evidence="1">S37H4</strain>
    </source>
</reference>